<keyword evidence="2" id="KW-1185">Reference proteome</keyword>
<organism evidence="1 2">
    <name type="scientific">Mythimna loreyi</name>
    <dbReference type="NCBI Taxonomy" id="667449"/>
    <lineage>
        <taxon>Eukaryota</taxon>
        <taxon>Metazoa</taxon>
        <taxon>Ecdysozoa</taxon>
        <taxon>Arthropoda</taxon>
        <taxon>Hexapoda</taxon>
        <taxon>Insecta</taxon>
        <taxon>Pterygota</taxon>
        <taxon>Neoptera</taxon>
        <taxon>Endopterygota</taxon>
        <taxon>Lepidoptera</taxon>
        <taxon>Glossata</taxon>
        <taxon>Ditrysia</taxon>
        <taxon>Noctuoidea</taxon>
        <taxon>Noctuidae</taxon>
        <taxon>Noctuinae</taxon>
        <taxon>Hadenini</taxon>
        <taxon>Mythimna</taxon>
    </lineage>
</organism>
<dbReference type="EMBL" id="CM056805">
    <property type="protein sequence ID" value="KAJ8707110.1"/>
    <property type="molecule type" value="Genomic_DNA"/>
</dbReference>
<proteinExistence type="predicted"/>
<gene>
    <name evidence="1" type="ORF">PYW08_011244</name>
</gene>
<name>A0ACC2Q6C9_9NEOP</name>
<comment type="caution">
    <text evidence="1">The sequence shown here is derived from an EMBL/GenBank/DDBJ whole genome shotgun (WGS) entry which is preliminary data.</text>
</comment>
<sequence>MRYDVQMCPLAAICRIVIWLIRTGNFFLGALGAQTIEHFSASNDRDEMKKILKLPLIMICGTSVSGKTSRAIEMKNFFVKEHGKKEGIVSEVEAIVKFIVMTPDIA</sequence>
<accession>A0ACC2Q6C9</accession>
<evidence type="ECO:0000313" key="2">
    <source>
        <dbReference type="Proteomes" id="UP001231649"/>
    </source>
</evidence>
<protein>
    <submittedName>
        <fullName evidence="1">Uncharacterized protein</fullName>
    </submittedName>
</protein>
<reference evidence="1" key="1">
    <citation type="submission" date="2023-03" db="EMBL/GenBank/DDBJ databases">
        <title>Chromosome-level genomes of two armyworms, Mythimna separata and Mythimna loreyi, provide insights into the biosynthesis and reception of sex pheromones.</title>
        <authorList>
            <person name="Zhao H."/>
        </authorList>
    </citation>
    <scope>NUCLEOTIDE SEQUENCE</scope>
    <source>
        <strain evidence="1">BeijingLab</strain>
    </source>
</reference>
<evidence type="ECO:0000313" key="1">
    <source>
        <dbReference type="EMBL" id="KAJ8707110.1"/>
    </source>
</evidence>
<dbReference type="Proteomes" id="UP001231649">
    <property type="component" value="Chromosome 29"/>
</dbReference>